<dbReference type="FunFam" id="1.20.1280.290:FF:000007">
    <property type="entry name" value="Bidirectional sugar transporter SWEET7"/>
    <property type="match status" value="1"/>
</dbReference>
<dbReference type="OrthoDB" id="409725at2759"/>
<evidence type="ECO:0000313" key="2">
    <source>
        <dbReference type="Proteomes" id="UP000237271"/>
    </source>
</evidence>
<accession>A0A2P4X6X1</accession>
<name>A0A2P4X6X1_9STRA</name>
<dbReference type="Gene3D" id="1.20.1280.290">
    <property type="match status" value="1"/>
</dbReference>
<sequence>MFPLFDIQLFSELVGLVSIHHLYFIPCNASNYSSCDGAFAIWCLVSIFCALMLTDVNGQTKSELGRMLEYAGAAFNVVRTKYAAFIPGQCVHMILITIIRHGCQRACVLLSCVQLVVYCIYRPNPTKEVTPFQQHETSKSNVFFFLLTVTTMSNSFSAALNVAAAIGQVILSLSPVPDIYKVHCNRDIGEMAALPLVAMAVNNHLWYVRFINDNNYLNQN</sequence>
<dbReference type="Proteomes" id="UP000237271">
    <property type="component" value="Unassembled WGS sequence"/>
</dbReference>
<evidence type="ECO:0000313" key="1">
    <source>
        <dbReference type="EMBL" id="POM61304.1"/>
    </source>
</evidence>
<gene>
    <name evidence="1" type="ORF">PHPALM_29699</name>
</gene>
<proteinExistence type="predicted"/>
<reference evidence="1 2" key="1">
    <citation type="journal article" date="2017" name="Genome Biol. Evol.">
        <title>Phytophthora megakarya and P. palmivora, closely related causal agents of cacao black pod rot, underwent increases in genome sizes and gene numbers by different mechanisms.</title>
        <authorList>
            <person name="Ali S.S."/>
            <person name="Shao J."/>
            <person name="Lary D.J."/>
            <person name="Kronmiller B."/>
            <person name="Shen D."/>
            <person name="Strem M.D."/>
            <person name="Amoako-Attah I."/>
            <person name="Akrofi A.Y."/>
            <person name="Begoude B.A."/>
            <person name="Ten Hoopen G.M."/>
            <person name="Coulibaly K."/>
            <person name="Kebe B.I."/>
            <person name="Melnick R.L."/>
            <person name="Guiltinan M.J."/>
            <person name="Tyler B.M."/>
            <person name="Meinhardt L.W."/>
            <person name="Bailey B.A."/>
        </authorList>
    </citation>
    <scope>NUCLEOTIDE SEQUENCE [LARGE SCALE GENOMIC DNA]</scope>
    <source>
        <strain evidence="2">sbr112.9</strain>
    </source>
</reference>
<protein>
    <submittedName>
        <fullName evidence="1">Uncharacterized protein</fullName>
    </submittedName>
</protein>
<dbReference type="EMBL" id="NCKW01016101">
    <property type="protein sequence ID" value="POM61304.1"/>
    <property type="molecule type" value="Genomic_DNA"/>
</dbReference>
<comment type="caution">
    <text evidence="1">The sequence shown here is derived from an EMBL/GenBank/DDBJ whole genome shotgun (WGS) entry which is preliminary data.</text>
</comment>
<dbReference type="AlphaFoldDB" id="A0A2P4X6X1"/>
<organism evidence="1 2">
    <name type="scientific">Phytophthora palmivora</name>
    <dbReference type="NCBI Taxonomy" id="4796"/>
    <lineage>
        <taxon>Eukaryota</taxon>
        <taxon>Sar</taxon>
        <taxon>Stramenopiles</taxon>
        <taxon>Oomycota</taxon>
        <taxon>Peronosporomycetes</taxon>
        <taxon>Peronosporales</taxon>
        <taxon>Peronosporaceae</taxon>
        <taxon>Phytophthora</taxon>
    </lineage>
</organism>
<keyword evidence="2" id="KW-1185">Reference proteome</keyword>